<proteinExistence type="predicted"/>
<name>A0ABN7T900_OIKDI</name>
<keyword evidence="1" id="KW-0732">Signal</keyword>
<evidence type="ECO:0000313" key="2">
    <source>
        <dbReference type="EMBL" id="CAG5113072.1"/>
    </source>
</evidence>
<protein>
    <submittedName>
        <fullName evidence="2">Oidioi.mRNA.OKI2018_I69.chr2.g7217.t1.cds</fullName>
    </submittedName>
</protein>
<organism evidence="2 3">
    <name type="scientific">Oikopleura dioica</name>
    <name type="common">Tunicate</name>
    <dbReference type="NCBI Taxonomy" id="34765"/>
    <lineage>
        <taxon>Eukaryota</taxon>
        <taxon>Metazoa</taxon>
        <taxon>Chordata</taxon>
        <taxon>Tunicata</taxon>
        <taxon>Appendicularia</taxon>
        <taxon>Copelata</taxon>
        <taxon>Oikopleuridae</taxon>
        <taxon>Oikopleura</taxon>
    </lineage>
</organism>
<keyword evidence="3" id="KW-1185">Reference proteome</keyword>
<sequence>MKLFTTLAVAALAQYAPDPATTEETTTIVPNTGLSCWHCDAKNMTECESIGEQKECADNAQVCMVEVRKRNGVLESVCMGCKWPKACVDNKKQNFKGKWKEQQCKPWAWYKKGASVCRQCCNADDDCAKDFMSNGVGPLDIAGWKENILVQN</sequence>
<reference evidence="2 3" key="1">
    <citation type="submission" date="2021-04" db="EMBL/GenBank/DDBJ databases">
        <authorList>
            <person name="Bliznina A."/>
        </authorList>
    </citation>
    <scope>NUCLEOTIDE SEQUENCE [LARGE SCALE GENOMIC DNA]</scope>
</reference>
<gene>
    <name evidence="2" type="ORF">OKIOD_LOCUS15982</name>
</gene>
<feature type="signal peptide" evidence="1">
    <location>
        <begin position="1"/>
        <end position="22"/>
    </location>
</feature>
<accession>A0ABN7T900</accession>
<dbReference type="EMBL" id="OU015567">
    <property type="protein sequence ID" value="CAG5113072.1"/>
    <property type="molecule type" value="Genomic_DNA"/>
</dbReference>
<dbReference type="Proteomes" id="UP001158576">
    <property type="component" value="Chromosome 2"/>
</dbReference>
<dbReference type="CDD" id="cd23539">
    <property type="entry name" value="TFP_LU_ECD_CinHb4_like"/>
    <property type="match status" value="1"/>
</dbReference>
<feature type="chain" id="PRO_5046964831" evidence="1">
    <location>
        <begin position="23"/>
        <end position="152"/>
    </location>
</feature>
<evidence type="ECO:0000256" key="1">
    <source>
        <dbReference type="SAM" id="SignalP"/>
    </source>
</evidence>
<evidence type="ECO:0000313" key="3">
    <source>
        <dbReference type="Proteomes" id="UP001158576"/>
    </source>
</evidence>